<evidence type="ECO:0000256" key="1">
    <source>
        <dbReference type="ARBA" id="ARBA00022723"/>
    </source>
</evidence>
<gene>
    <name evidence="3" type="ORF">HXA33_15520</name>
</gene>
<dbReference type="Gene3D" id="3.40.50.1400">
    <property type="match status" value="2"/>
</dbReference>
<name>A0A9Q4B458_SALAG</name>
<evidence type="ECO:0000256" key="2">
    <source>
        <dbReference type="ARBA" id="ARBA00023239"/>
    </source>
</evidence>
<accession>A0A9Q4B458</accession>
<dbReference type="EMBL" id="JABXYM010000001">
    <property type="protein sequence ID" value="MCR6097946.1"/>
    <property type="molecule type" value="Genomic_DNA"/>
</dbReference>
<proteinExistence type="predicted"/>
<dbReference type="Proteomes" id="UP001057753">
    <property type="component" value="Unassembled WGS sequence"/>
</dbReference>
<evidence type="ECO:0000313" key="4">
    <source>
        <dbReference type="Proteomes" id="UP001057753"/>
    </source>
</evidence>
<comment type="caution">
    <text evidence="3">The sequence shown here is derived from an EMBL/GenBank/DDBJ whole genome shotgun (WGS) entry which is preliminary data.</text>
</comment>
<dbReference type="GO" id="GO:0016829">
    <property type="term" value="F:lyase activity"/>
    <property type="evidence" value="ECO:0007669"/>
    <property type="project" value="UniProtKB-KW"/>
</dbReference>
<keyword evidence="1" id="KW-0479">Metal-binding</keyword>
<dbReference type="Pfam" id="PF01903">
    <property type="entry name" value="CbiX"/>
    <property type="match status" value="2"/>
</dbReference>
<dbReference type="CDD" id="cd03416">
    <property type="entry name" value="CbiX_SirB_N"/>
    <property type="match status" value="1"/>
</dbReference>
<protein>
    <submittedName>
        <fullName evidence="3">Cobalamin biosynthesis protein CbiX</fullName>
    </submittedName>
</protein>
<dbReference type="GO" id="GO:0046872">
    <property type="term" value="F:metal ion binding"/>
    <property type="evidence" value="ECO:0007669"/>
    <property type="project" value="UniProtKB-KW"/>
</dbReference>
<keyword evidence="4" id="KW-1185">Reference proteome</keyword>
<dbReference type="AlphaFoldDB" id="A0A9Q4B458"/>
<dbReference type="PANTHER" id="PTHR33542:SF3">
    <property type="entry name" value="SIROHYDROCHLORIN FERROCHELATASE, CHLOROPLASTIC"/>
    <property type="match status" value="1"/>
</dbReference>
<evidence type="ECO:0000313" key="3">
    <source>
        <dbReference type="EMBL" id="MCR6097946.1"/>
    </source>
</evidence>
<dbReference type="InterPro" id="IPR050963">
    <property type="entry name" value="Sirohydro_Cobaltochel/CbiX"/>
</dbReference>
<keyword evidence="2" id="KW-0456">Lyase</keyword>
<reference evidence="3" key="1">
    <citation type="submission" date="2020-06" db="EMBL/GenBank/DDBJ databases">
        <title>Insight into the genomes of haloalkaliphilic bacilli from Kenyan soda lakes.</title>
        <authorList>
            <person name="Mwirichia R."/>
            <person name="Villamizar G.C."/>
            <person name="Poehlein A."/>
            <person name="Mugweru J."/>
            <person name="Kipnyargis A."/>
            <person name="Kiplimo D."/>
            <person name="Orwa P."/>
            <person name="Daniel R."/>
        </authorList>
    </citation>
    <scope>NUCLEOTIDE SEQUENCE</scope>
    <source>
        <strain evidence="3">B1096_S55</strain>
    </source>
</reference>
<dbReference type="InterPro" id="IPR002762">
    <property type="entry name" value="CbiX-like"/>
</dbReference>
<organism evidence="3 4">
    <name type="scientific">Salipaludibacillus agaradhaerens</name>
    <name type="common">Bacillus agaradhaerens</name>
    <dbReference type="NCBI Taxonomy" id="76935"/>
    <lineage>
        <taxon>Bacteria</taxon>
        <taxon>Bacillati</taxon>
        <taxon>Bacillota</taxon>
        <taxon>Bacilli</taxon>
        <taxon>Bacillales</taxon>
        <taxon>Bacillaceae</taxon>
    </lineage>
</organism>
<dbReference type="RefSeq" id="WP_257822317.1">
    <property type="nucleotide sequence ID" value="NZ_JABXYM010000001.1"/>
</dbReference>
<dbReference type="PANTHER" id="PTHR33542">
    <property type="entry name" value="SIROHYDROCHLORIN FERROCHELATASE, CHLOROPLASTIC"/>
    <property type="match status" value="1"/>
</dbReference>
<dbReference type="SUPFAM" id="SSF53800">
    <property type="entry name" value="Chelatase"/>
    <property type="match status" value="1"/>
</dbReference>
<sequence>MTKQKGILVIAHGSRNNKWVRLIEESVAKVDTSLPIEIGYLELVEGKSIPEGVKQLEAAGVEEIYVIPYFVCSGSTHLEEIKYALGLIKEPKVDTHLELIKPKATILWGDPMDDHPLIMELLADRLSTLSKDASKESLFLVGHGSDQQDFQSIWQVTLERMCSQLKETFGFTHASYGTILPDTVTQSAKKLSENTDSHLVVVPLFLSEGFYTSTKIPEKLREADIHYSYDGKTYLPHPLINEWLQLKVKQYE</sequence>